<dbReference type="InterPro" id="IPR000524">
    <property type="entry name" value="Tscrpt_reg_HTH_GntR"/>
</dbReference>
<dbReference type="InterPro" id="IPR011711">
    <property type="entry name" value="GntR_C"/>
</dbReference>
<dbReference type="PANTHER" id="PTHR43537:SF5">
    <property type="entry name" value="UXU OPERON TRANSCRIPTIONAL REGULATOR"/>
    <property type="match status" value="1"/>
</dbReference>
<feature type="compositionally biased region" description="Basic and acidic residues" evidence="4">
    <location>
        <begin position="230"/>
        <end position="239"/>
    </location>
</feature>
<organism evidence="6 7">
    <name type="scientific">Microbispora hainanensis</name>
    <dbReference type="NCBI Taxonomy" id="568844"/>
    <lineage>
        <taxon>Bacteria</taxon>
        <taxon>Bacillati</taxon>
        <taxon>Actinomycetota</taxon>
        <taxon>Actinomycetes</taxon>
        <taxon>Streptosporangiales</taxon>
        <taxon>Streptosporangiaceae</taxon>
        <taxon>Microbispora</taxon>
    </lineage>
</organism>
<name>A0ABZ1SKN1_9ACTN</name>
<dbReference type="PANTHER" id="PTHR43537">
    <property type="entry name" value="TRANSCRIPTIONAL REGULATOR, GNTR FAMILY"/>
    <property type="match status" value="1"/>
</dbReference>
<evidence type="ECO:0000256" key="4">
    <source>
        <dbReference type="SAM" id="MobiDB-lite"/>
    </source>
</evidence>
<dbReference type="SMART" id="SM00895">
    <property type="entry name" value="FCD"/>
    <property type="match status" value="1"/>
</dbReference>
<dbReference type="Pfam" id="PF07729">
    <property type="entry name" value="FCD"/>
    <property type="match status" value="1"/>
</dbReference>
<dbReference type="SUPFAM" id="SSF48008">
    <property type="entry name" value="GntR ligand-binding domain-like"/>
    <property type="match status" value="1"/>
</dbReference>
<dbReference type="InterPro" id="IPR036388">
    <property type="entry name" value="WH-like_DNA-bd_sf"/>
</dbReference>
<evidence type="ECO:0000259" key="5">
    <source>
        <dbReference type="PROSITE" id="PS50949"/>
    </source>
</evidence>
<keyword evidence="3" id="KW-0804">Transcription</keyword>
<evidence type="ECO:0000256" key="3">
    <source>
        <dbReference type="ARBA" id="ARBA00023163"/>
    </source>
</evidence>
<protein>
    <submittedName>
        <fullName evidence="6">GntR family transcriptional regulator</fullName>
    </submittedName>
</protein>
<accession>A0ABZ1SKN1</accession>
<dbReference type="RefSeq" id="WP_142651681.1">
    <property type="nucleotide sequence ID" value="NZ_CP108085.1"/>
</dbReference>
<feature type="region of interest" description="Disordered" evidence="4">
    <location>
        <begin position="230"/>
        <end position="250"/>
    </location>
</feature>
<dbReference type="EMBL" id="CP108085">
    <property type="protein sequence ID" value="WUP73536.1"/>
    <property type="molecule type" value="Genomic_DNA"/>
</dbReference>
<keyword evidence="2" id="KW-0238">DNA-binding</keyword>
<dbReference type="SMART" id="SM00345">
    <property type="entry name" value="HTH_GNTR"/>
    <property type="match status" value="1"/>
</dbReference>
<evidence type="ECO:0000313" key="6">
    <source>
        <dbReference type="EMBL" id="WUP73536.1"/>
    </source>
</evidence>
<dbReference type="CDD" id="cd07377">
    <property type="entry name" value="WHTH_GntR"/>
    <property type="match status" value="1"/>
</dbReference>
<dbReference type="Proteomes" id="UP001432011">
    <property type="component" value="Chromosome"/>
</dbReference>
<dbReference type="InterPro" id="IPR036390">
    <property type="entry name" value="WH_DNA-bd_sf"/>
</dbReference>
<reference evidence="6" key="1">
    <citation type="submission" date="2022-10" db="EMBL/GenBank/DDBJ databases">
        <title>The complete genomes of actinobacterial strains from the NBC collection.</title>
        <authorList>
            <person name="Joergensen T.S."/>
            <person name="Alvarez Arevalo M."/>
            <person name="Sterndorff E.B."/>
            <person name="Faurdal D."/>
            <person name="Vuksanovic O."/>
            <person name="Mourched A.-S."/>
            <person name="Charusanti P."/>
            <person name="Shaw S."/>
            <person name="Blin K."/>
            <person name="Weber T."/>
        </authorList>
    </citation>
    <scope>NUCLEOTIDE SEQUENCE</scope>
    <source>
        <strain evidence="6">NBC_00254</strain>
    </source>
</reference>
<keyword evidence="7" id="KW-1185">Reference proteome</keyword>
<dbReference type="Gene3D" id="1.20.120.530">
    <property type="entry name" value="GntR ligand-binding domain-like"/>
    <property type="match status" value="1"/>
</dbReference>
<evidence type="ECO:0000256" key="1">
    <source>
        <dbReference type="ARBA" id="ARBA00023015"/>
    </source>
</evidence>
<dbReference type="PROSITE" id="PS50949">
    <property type="entry name" value="HTH_GNTR"/>
    <property type="match status" value="1"/>
</dbReference>
<dbReference type="Gene3D" id="1.10.10.10">
    <property type="entry name" value="Winged helix-like DNA-binding domain superfamily/Winged helix DNA-binding domain"/>
    <property type="match status" value="1"/>
</dbReference>
<dbReference type="Pfam" id="PF00392">
    <property type="entry name" value="GntR"/>
    <property type="match status" value="1"/>
</dbReference>
<sequence length="250" mass="28460">MASKEGLQAARARGRNTRQLVHELLRTQIINLELEPGAALSENDLAAELNVSRTPVRESLILLTDEGLVDVYPQMGTFVARIKFSDIASAQFIREALEMAALREAVTRVTDRDVADLRTLLSAQRDAEERADTEAFFQLDEEFHARLMAVSGHGDAWRVVGQAKAQLDRARRLSLPLTQQLHLLIRQHTDVVDRLEDRDLELAEEALRRHLRLVLSDVEKIRARHPELFSDDDVPVRPRRETRRSSAQPR</sequence>
<gene>
    <name evidence="6" type="ORF">OG913_29665</name>
</gene>
<feature type="domain" description="HTH gntR-type" evidence="5">
    <location>
        <begin position="15"/>
        <end position="82"/>
    </location>
</feature>
<dbReference type="InterPro" id="IPR008920">
    <property type="entry name" value="TF_FadR/GntR_C"/>
</dbReference>
<evidence type="ECO:0000313" key="7">
    <source>
        <dbReference type="Proteomes" id="UP001432011"/>
    </source>
</evidence>
<dbReference type="SUPFAM" id="SSF46785">
    <property type="entry name" value="Winged helix' DNA-binding domain"/>
    <property type="match status" value="1"/>
</dbReference>
<evidence type="ECO:0000256" key="2">
    <source>
        <dbReference type="ARBA" id="ARBA00023125"/>
    </source>
</evidence>
<keyword evidence="1" id="KW-0805">Transcription regulation</keyword>
<proteinExistence type="predicted"/>
<dbReference type="PRINTS" id="PR00035">
    <property type="entry name" value="HTHGNTR"/>
</dbReference>